<dbReference type="PANTHER" id="PTHR32552:SF82">
    <property type="entry name" value="FCUA PROTEIN"/>
    <property type="match status" value="1"/>
</dbReference>
<evidence type="ECO:0000256" key="8">
    <source>
        <dbReference type="ARBA" id="ARBA00023170"/>
    </source>
</evidence>
<evidence type="ECO:0000256" key="13">
    <source>
        <dbReference type="SAM" id="SignalP"/>
    </source>
</evidence>
<evidence type="ECO:0000313" key="16">
    <source>
        <dbReference type="EMBL" id="QJR10684.1"/>
    </source>
</evidence>
<keyword evidence="7 10" id="KW-0472">Membrane</keyword>
<dbReference type="InterPro" id="IPR000531">
    <property type="entry name" value="Beta-barrel_TonB"/>
</dbReference>
<keyword evidence="8 16" id="KW-0675">Receptor</keyword>
<dbReference type="KEGG" id="uru:DSM104443_01751"/>
<comment type="subcellular location">
    <subcellularLocation>
        <location evidence="1 10">Cell outer membrane</location>
        <topology evidence="1 10">Multi-pass membrane protein</topology>
    </subcellularLocation>
</comment>
<evidence type="ECO:0000256" key="7">
    <source>
        <dbReference type="ARBA" id="ARBA00023136"/>
    </source>
</evidence>
<evidence type="ECO:0000256" key="5">
    <source>
        <dbReference type="ARBA" id="ARBA00022692"/>
    </source>
</evidence>
<evidence type="ECO:0000256" key="3">
    <source>
        <dbReference type="ARBA" id="ARBA00022448"/>
    </source>
</evidence>
<comment type="similarity">
    <text evidence="2 10 11">Belongs to the TonB-dependent receptor family.</text>
</comment>
<accession>A0A6M4GW13</accession>
<feature type="chain" id="PRO_5026899731" evidence="13">
    <location>
        <begin position="30"/>
        <end position="710"/>
    </location>
</feature>
<evidence type="ECO:0000259" key="14">
    <source>
        <dbReference type="Pfam" id="PF00593"/>
    </source>
</evidence>
<dbReference type="GO" id="GO:0038023">
    <property type="term" value="F:signaling receptor activity"/>
    <property type="evidence" value="ECO:0007669"/>
    <property type="project" value="InterPro"/>
</dbReference>
<dbReference type="RefSeq" id="WP_171091381.1">
    <property type="nucleotide sequence ID" value="NZ_CP053069.1"/>
</dbReference>
<evidence type="ECO:0000256" key="12">
    <source>
        <dbReference type="SAM" id="MobiDB-lite"/>
    </source>
</evidence>
<evidence type="ECO:0000256" key="1">
    <source>
        <dbReference type="ARBA" id="ARBA00004571"/>
    </source>
</evidence>
<dbReference type="InterPro" id="IPR010105">
    <property type="entry name" value="TonB_sidphr_rcpt"/>
</dbReference>
<organism evidence="16 17">
    <name type="scientific">Usitatibacter rugosus</name>
    <dbReference type="NCBI Taxonomy" id="2732067"/>
    <lineage>
        <taxon>Bacteria</taxon>
        <taxon>Pseudomonadati</taxon>
        <taxon>Pseudomonadota</taxon>
        <taxon>Betaproteobacteria</taxon>
        <taxon>Nitrosomonadales</taxon>
        <taxon>Usitatibacteraceae</taxon>
        <taxon>Usitatibacter</taxon>
    </lineage>
</organism>
<proteinExistence type="inferred from homology"/>
<sequence>MSPAGARPYSLSPLVLAVAAALGALQAHAQSTPSPQVLPEVTVKASPSEARPKEAESGALGDLPLLSTPFSINVVTRELIENQQASFLGDFLKNDPSAAIGNVVVSFATLRGFALGTDGFLLNGMRLGYPLSDGRVAMQAFERVDVLKGASAFLYGLGSTGSLGGAINYVPKAPPERPVRDVALTYDSKSQLGISVDVGDRLGAQREFGYRVNVGFRDGDTAVDEMSWKQTFVSALADWRIARDVVLQAGVYYSKNDFKNMTPFFVGVSDPEGNPIAIPSAPDTSRSITPSWSRFGQESTIGWLRADWAFAKDWSASFHYGAGRDDRPNDGTQDTRFGSIGSTTGDTLLFASEERSRTDVQALQALVHGTFATGSIQHQVSLGASEYEQKGYSSFSVVGFVPGNLYTGSGSVPQGPFVPIDGMPYTGKTKSSSFLVSDIVGFGEQWSVLVGGRQAKVTAYDDANTVVPGGEISKFTPVGAVMFKPTASSLVYFNYAQGLEPGGTAPVDAANANEVLRPLVTEQYEIGAKFDTGTLGLTAAIFDMKKPLQFRDASNRWVEGGEQRHKGLELVVTGQITPQLRVVSGLMYLDAKQEGTGSSATDGKRVPGVPEWTANAYLDYQVAAVPGLFVNAGVYYSDKQYFDVANVQSIPSWTRVDIGGRYQTRIAGKPTTFYLAVENVGGRDYWASALGSALTLGDPLTVKATARMSF</sequence>
<dbReference type="SUPFAM" id="SSF56935">
    <property type="entry name" value="Porins"/>
    <property type="match status" value="1"/>
</dbReference>
<dbReference type="PROSITE" id="PS52016">
    <property type="entry name" value="TONB_DEPENDENT_REC_3"/>
    <property type="match status" value="1"/>
</dbReference>
<evidence type="ECO:0000256" key="11">
    <source>
        <dbReference type="RuleBase" id="RU003357"/>
    </source>
</evidence>
<evidence type="ECO:0000256" key="4">
    <source>
        <dbReference type="ARBA" id="ARBA00022452"/>
    </source>
</evidence>
<dbReference type="GO" id="GO:0015344">
    <property type="term" value="F:siderophore uptake transmembrane transporter activity"/>
    <property type="evidence" value="ECO:0007669"/>
    <property type="project" value="TreeGrafter"/>
</dbReference>
<evidence type="ECO:0000256" key="6">
    <source>
        <dbReference type="ARBA" id="ARBA00023077"/>
    </source>
</evidence>
<gene>
    <name evidence="16" type="primary">fatA</name>
    <name evidence="16" type="ORF">DSM104443_01751</name>
</gene>
<name>A0A6M4GW13_9PROT</name>
<dbReference type="EMBL" id="CP053069">
    <property type="protein sequence ID" value="QJR10684.1"/>
    <property type="molecule type" value="Genomic_DNA"/>
</dbReference>
<keyword evidence="9 10" id="KW-0998">Cell outer membrane</keyword>
<dbReference type="InterPro" id="IPR037066">
    <property type="entry name" value="Plug_dom_sf"/>
</dbReference>
<dbReference type="Proteomes" id="UP000501534">
    <property type="component" value="Chromosome"/>
</dbReference>
<dbReference type="AlphaFoldDB" id="A0A6M4GW13"/>
<dbReference type="Pfam" id="PF07715">
    <property type="entry name" value="Plug"/>
    <property type="match status" value="1"/>
</dbReference>
<dbReference type="InterPro" id="IPR012910">
    <property type="entry name" value="Plug_dom"/>
</dbReference>
<keyword evidence="4 10" id="KW-1134">Transmembrane beta strand</keyword>
<evidence type="ECO:0000259" key="15">
    <source>
        <dbReference type="Pfam" id="PF07715"/>
    </source>
</evidence>
<keyword evidence="5 10" id="KW-0812">Transmembrane</keyword>
<keyword evidence="13" id="KW-0732">Signal</keyword>
<dbReference type="GO" id="GO:0015891">
    <property type="term" value="P:siderophore transport"/>
    <property type="evidence" value="ECO:0007669"/>
    <property type="project" value="InterPro"/>
</dbReference>
<reference evidence="16 17" key="1">
    <citation type="submission" date="2020-04" db="EMBL/GenBank/DDBJ databases">
        <title>Usitatibacter rugosus gen. nov., sp. nov. and Usitatibacter palustris sp. nov., novel members of Usitatibacteraceae fam. nov. within the order Nitrosomonadales isolated from soil.</title>
        <authorList>
            <person name="Huber K.J."/>
            <person name="Neumann-Schaal M."/>
            <person name="Geppert A."/>
            <person name="Luckner M."/>
            <person name="Wanner G."/>
            <person name="Overmann J."/>
        </authorList>
    </citation>
    <scope>NUCLEOTIDE SEQUENCE [LARGE SCALE GENOMIC DNA]</scope>
    <source>
        <strain evidence="16 17">0125_3</strain>
    </source>
</reference>
<dbReference type="CDD" id="cd01347">
    <property type="entry name" value="ligand_gated_channel"/>
    <property type="match status" value="1"/>
</dbReference>
<dbReference type="InterPro" id="IPR036942">
    <property type="entry name" value="Beta-barrel_TonB_sf"/>
</dbReference>
<feature type="domain" description="TonB-dependent receptor plug" evidence="15">
    <location>
        <begin position="65"/>
        <end position="161"/>
    </location>
</feature>
<feature type="region of interest" description="Disordered" evidence="12">
    <location>
        <begin position="33"/>
        <end position="60"/>
    </location>
</feature>
<dbReference type="NCBIfam" id="TIGR01783">
    <property type="entry name" value="TonB-siderophor"/>
    <property type="match status" value="1"/>
</dbReference>
<dbReference type="InterPro" id="IPR039426">
    <property type="entry name" value="TonB-dep_rcpt-like"/>
</dbReference>
<protein>
    <submittedName>
        <fullName evidence="16">Ferric-anguibactin receptor FatA</fullName>
    </submittedName>
</protein>
<keyword evidence="3 10" id="KW-0813">Transport</keyword>
<evidence type="ECO:0000313" key="17">
    <source>
        <dbReference type="Proteomes" id="UP000501534"/>
    </source>
</evidence>
<keyword evidence="6 11" id="KW-0798">TonB box</keyword>
<dbReference type="GO" id="GO:0009279">
    <property type="term" value="C:cell outer membrane"/>
    <property type="evidence" value="ECO:0007669"/>
    <property type="project" value="UniProtKB-SubCell"/>
</dbReference>
<feature type="signal peptide" evidence="13">
    <location>
        <begin position="1"/>
        <end position="29"/>
    </location>
</feature>
<keyword evidence="17" id="KW-1185">Reference proteome</keyword>
<dbReference type="Pfam" id="PF00593">
    <property type="entry name" value="TonB_dep_Rec_b-barrel"/>
    <property type="match status" value="1"/>
</dbReference>
<evidence type="ECO:0000256" key="2">
    <source>
        <dbReference type="ARBA" id="ARBA00009810"/>
    </source>
</evidence>
<dbReference type="Gene3D" id="2.40.170.20">
    <property type="entry name" value="TonB-dependent receptor, beta-barrel domain"/>
    <property type="match status" value="1"/>
</dbReference>
<dbReference type="Gene3D" id="2.170.130.10">
    <property type="entry name" value="TonB-dependent receptor, plug domain"/>
    <property type="match status" value="1"/>
</dbReference>
<dbReference type="PANTHER" id="PTHR32552">
    <property type="entry name" value="FERRICHROME IRON RECEPTOR-RELATED"/>
    <property type="match status" value="1"/>
</dbReference>
<feature type="domain" description="TonB-dependent receptor-like beta-barrel" evidence="14">
    <location>
        <begin position="264"/>
        <end position="680"/>
    </location>
</feature>
<evidence type="ECO:0000256" key="9">
    <source>
        <dbReference type="ARBA" id="ARBA00023237"/>
    </source>
</evidence>
<evidence type="ECO:0000256" key="10">
    <source>
        <dbReference type="PROSITE-ProRule" id="PRU01360"/>
    </source>
</evidence>